<feature type="signal peptide" evidence="1">
    <location>
        <begin position="1"/>
        <end position="20"/>
    </location>
</feature>
<evidence type="ECO:0000313" key="2">
    <source>
        <dbReference type="EMBL" id="SHJ79291.1"/>
    </source>
</evidence>
<reference evidence="2 3" key="1">
    <citation type="submission" date="2016-11" db="EMBL/GenBank/DDBJ databases">
        <authorList>
            <person name="Jaros S."/>
            <person name="Januszkiewicz K."/>
            <person name="Wedrychowicz H."/>
        </authorList>
    </citation>
    <scope>NUCLEOTIDE SEQUENCE [LARGE SCALE GENOMIC DNA]</scope>
    <source>
        <strain evidence="2 3">DSM 5091</strain>
    </source>
</reference>
<dbReference type="InterPro" id="IPR021471">
    <property type="entry name" value="DUF3124"/>
</dbReference>
<evidence type="ECO:0008006" key="4">
    <source>
        <dbReference type="Google" id="ProtNLM"/>
    </source>
</evidence>
<accession>A0A1M6M736</accession>
<gene>
    <name evidence="2" type="ORF">SAMN02745165_03196</name>
</gene>
<evidence type="ECO:0000313" key="3">
    <source>
        <dbReference type="Proteomes" id="UP000184171"/>
    </source>
</evidence>
<feature type="chain" id="PRO_5012545245" description="DUF3124 domain-containing protein" evidence="1">
    <location>
        <begin position="21"/>
        <end position="156"/>
    </location>
</feature>
<dbReference type="OrthoDB" id="283474at2"/>
<dbReference type="STRING" id="1122189.SAMN02745165_03196"/>
<dbReference type="EMBL" id="FQZT01000016">
    <property type="protein sequence ID" value="SHJ79291.1"/>
    <property type="molecule type" value="Genomic_DNA"/>
</dbReference>
<name>A0A1M6M736_MALRU</name>
<dbReference type="AlphaFoldDB" id="A0A1M6M736"/>
<protein>
    <recommendedName>
        <fullName evidence="4">DUF3124 domain-containing protein</fullName>
    </recommendedName>
</protein>
<dbReference type="RefSeq" id="WP_072909731.1">
    <property type="nucleotide sequence ID" value="NZ_FQZT01000016.1"/>
</dbReference>
<organism evidence="2 3">
    <name type="scientific">Malonomonas rubra DSM 5091</name>
    <dbReference type="NCBI Taxonomy" id="1122189"/>
    <lineage>
        <taxon>Bacteria</taxon>
        <taxon>Pseudomonadati</taxon>
        <taxon>Thermodesulfobacteriota</taxon>
        <taxon>Desulfuromonadia</taxon>
        <taxon>Desulfuromonadales</taxon>
        <taxon>Geopsychrobacteraceae</taxon>
        <taxon>Malonomonas</taxon>
    </lineage>
</organism>
<keyword evidence="3" id="KW-1185">Reference proteome</keyword>
<dbReference type="Pfam" id="PF11322">
    <property type="entry name" value="DUF3124"/>
    <property type="match status" value="1"/>
</dbReference>
<evidence type="ECO:0000256" key="1">
    <source>
        <dbReference type="SAM" id="SignalP"/>
    </source>
</evidence>
<keyword evidence="1" id="KW-0732">Signal</keyword>
<proteinExistence type="predicted"/>
<dbReference type="Proteomes" id="UP000184171">
    <property type="component" value="Unassembled WGS sequence"/>
</dbReference>
<sequence>MKKLAALISLVLMFAAPAFSAEEISLSSGQTVYVAIYSHVFTGPKEHPFNLAAMLSIRNTDLHNPITILSAEYFDNSGHSLKEYAPKPIALAPLASHHFSIKESDEAGGFGANFIVRWAASKAINAPIIESVMIGARSGQGISFVSQGKVIAENTN</sequence>